<dbReference type="SUPFAM" id="SSF53383">
    <property type="entry name" value="PLP-dependent transferases"/>
    <property type="match status" value="1"/>
</dbReference>
<dbReference type="PRINTS" id="PR00035">
    <property type="entry name" value="HTHGNTR"/>
</dbReference>
<dbReference type="InterPro" id="IPR000524">
    <property type="entry name" value="Tscrpt_reg_HTH_GntR"/>
</dbReference>
<dbReference type="FunFam" id="3.40.640.10:FF:000023">
    <property type="entry name" value="Transcriptional regulator, GntR family"/>
    <property type="match status" value="1"/>
</dbReference>
<dbReference type="InterPro" id="IPR004839">
    <property type="entry name" value="Aminotransferase_I/II_large"/>
</dbReference>
<evidence type="ECO:0000256" key="1">
    <source>
        <dbReference type="ARBA" id="ARBA00001933"/>
    </source>
</evidence>
<evidence type="ECO:0000313" key="11">
    <source>
        <dbReference type="EMBL" id="RFT67128.1"/>
    </source>
</evidence>
<dbReference type="PATRIC" id="fig|1405.8.peg.4534"/>
<protein>
    <submittedName>
        <fullName evidence="10">Aminotransferase class I and II family protein</fullName>
    </submittedName>
    <submittedName>
        <fullName evidence="11">PLP-dependent aminotransferase family protein</fullName>
    </submittedName>
</protein>
<feature type="domain" description="HTH gntR-type" evidence="9">
    <location>
        <begin position="14"/>
        <end position="82"/>
    </location>
</feature>
<keyword evidence="4 10" id="KW-0808">Transferase</keyword>
<evidence type="ECO:0000313" key="13">
    <source>
        <dbReference type="Proteomes" id="UP000264294"/>
    </source>
</evidence>
<dbReference type="Proteomes" id="UP000264294">
    <property type="component" value="Unassembled WGS sequence"/>
</dbReference>
<dbReference type="PANTHER" id="PTHR46577:SF2">
    <property type="entry name" value="TRANSCRIPTIONAL REGULATORY PROTEIN"/>
    <property type="match status" value="1"/>
</dbReference>
<keyword evidence="3 10" id="KW-0032">Aminotransferase</keyword>
<comment type="cofactor">
    <cofactor evidence="1">
        <name>pyridoxal 5'-phosphate</name>
        <dbReference type="ChEBI" id="CHEBI:597326"/>
    </cofactor>
</comment>
<evidence type="ECO:0000256" key="3">
    <source>
        <dbReference type="ARBA" id="ARBA00022576"/>
    </source>
</evidence>
<dbReference type="InterPro" id="IPR015422">
    <property type="entry name" value="PyrdxlP-dep_Trfase_small"/>
</dbReference>
<dbReference type="CDD" id="cd07377">
    <property type="entry name" value="WHTH_GntR"/>
    <property type="match status" value="1"/>
</dbReference>
<keyword evidence="5" id="KW-0663">Pyridoxal phosphate</keyword>
<dbReference type="GO" id="GO:0003677">
    <property type="term" value="F:DNA binding"/>
    <property type="evidence" value="ECO:0007669"/>
    <property type="project" value="UniProtKB-KW"/>
</dbReference>
<reference evidence="10 12" key="1">
    <citation type="submission" date="2014-04" db="EMBL/GenBank/DDBJ databases">
        <authorList>
            <person name="Bishop-Lilly K.A."/>
            <person name="Broomall S.M."/>
            <person name="Chain P.S."/>
            <person name="Chertkov O."/>
            <person name="Coyne S.R."/>
            <person name="Daligault H.E."/>
            <person name="Davenport K.W."/>
            <person name="Erkkila T."/>
            <person name="Frey K.G."/>
            <person name="Gibbons H.S."/>
            <person name="Gu W."/>
            <person name="Jaissle J."/>
            <person name="Johnson S.L."/>
            <person name="Koroleva G.I."/>
            <person name="Ladner J.T."/>
            <person name="Lo C.-C."/>
            <person name="Minogue T.D."/>
            <person name="Munk C."/>
            <person name="Palacios G.F."/>
            <person name="Redden C.L."/>
            <person name="Rosenzweig C.N."/>
            <person name="Scholz M.B."/>
            <person name="Teshima H."/>
            <person name="Xu Y."/>
        </authorList>
    </citation>
    <scope>NUCLEOTIDE SEQUENCE [LARGE SCALE GENOMIC DNA]</scope>
    <source>
        <strain evidence="10 12">BHP</strain>
    </source>
</reference>
<dbReference type="Pfam" id="PF00155">
    <property type="entry name" value="Aminotran_1_2"/>
    <property type="match status" value="1"/>
</dbReference>
<keyword evidence="13" id="KW-1185">Reference proteome</keyword>
<dbReference type="FunFam" id="1.10.10.10:FF:000079">
    <property type="entry name" value="GntR family transcriptional regulator"/>
    <property type="match status" value="1"/>
</dbReference>
<dbReference type="EMBL" id="JMQC01000008">
    <property type="protein sequence ID" value="KFN01147.1"/>
    <property type="molecule type" value="Genomic_DNA"/>
</dbReference>
<comment type="similarity">
    <text evidence="2">In the C-terminal section; belongs to the class-I pyridoxal-phosphate-dependent aminotransferase family.</text>
</comment>
<dbReference type="Pfam" id="PF00392">
    <property type="entry name" value="GntR"/>
    <property type="match status" value="1"/>
</dbReference>
<dbReference type="InterPro" id="IPR051446">
    <property type="entry name" value="HTH_trans_reg/aminotransferase"/>
</dbReference>
<reference evidence="11 13" key="2">
    <citation type="submission" date="2018-08" db="EMBL/GenBank/DDBJ databases">
        <title>Bacillus clarus sp. nov. strain PS00077A.</title>
        <authorList>
            <person name="Mendez Acevedo M."/>
            <person name="Carroll L."/>
            <person name="Mukherjee M."/>
            <person name="Wiedmann M."/>
            <person name="Kovac J."/>
        </authorList>
    </citation>
    <scope>NUCLEOTIDE SEQUENCE [LARGE SCALE GENOMIC DNA]</scope>
    <source>
        <strain evidence="11 13">PS00077A</strain>
    </source>
</reference>
<dbReference type="SMART" id="SM00345">
    <property type="entry name" value="HTH_GNTR"/>
    <property type="match status" value="1"/>
</dbReference>
<gene>
    <name evidence="11" type="ORF">D0U04_10195</name>
    <name evidence="10" type="ORF">DJ93_4407</name>
</gene>
<dbReference type="GO" id="GO:0008483">
    <property type="term" value="F:transaminase activity"/>
    <property type="evidence" value="ECO:0007669"/>
    <property type="project" value="UniProtKB-KW"/>
</dbReference>
<dbReference type="RefSeq" id="WP_042983284.1">
    <property type="nucleotide sequence ID" value="NZ_JMQC01000008.1"/>
</dbReference>
<dbReference type="STRING" id="1405.B7492_10545"/>
<sequence>MERLNWKPNIHSPVPLYKQIEVYIKEKIINGEWTVGTKLPSQRSLSHMFEVNRSTIVMAFDELAAKGYIEGKGRKGTIVRNNDENTATYAPPPNWQSYVETGLHYPNLPAIQEINQAEFYPDVIRLGTGELSPDLLPKKKTKQIIRGISQANIMLGYEEPKGNLHLRKQIVEYLDGHGVYVSPDSVLIVSGAIQALQLISMGLLHKGTSILLEKPSYLYSLNIFQSAGMRLIGIPMDEKGLHPSYIAKYKKQFNASILYTIPSFHNPTNFTMDDERRKEVIKVCNEIGLPIIEDAVYQDLWFDSLVTKPLKAYDKNGIVLHIGSMSKVISPGLRIGWIVGSEPVIQRLADIKMQTDYGSSSISQQIAAEWFESGLYYKHLQYIRSELKKRRDLMLRMLEKYCKGIATWHVPTGSFYIWLHIHLEISNRNLFEKALQENILLNPGNMYDRNAGQFLRLSYSYATLDEIEIGIKKVAQLIRNLTV</sequence>
<dbReference type="AlphaFoldDB" id="A0A090YSE5"/>
<evidence type="ECO:0000256" key="8">
    <source>
        <dbReference type="ARBA" id="ARBA00023163"/>
    </source>
</evidence>
<dbReference type="InterPro" id="IPR015421">
    <property type="entry name" value="PyrdxlP-dep_Trfase_major"/>
</dbReference>
<dbReference type="InterPro" id="IPR036388">
    <property type="entry name" value="WH-like_DNA-bd_sf"/>
</dbReference>
<dbReference type="Gene3D" id="3.40.640.10">
    <property type="entry name" value="Type I PLP-dependent aspartate aminotransferase-like (Major domain)"/>
    <property type="match status" value="1"/>
</dbReference>
<evidence type="ECO:0000256" key="7">
    <source>
        <dbReference type="ARBA" id="ARBA00023125"/>
    </source>
</evidence>
<organism evidence="10 12">
    <name type="scientific">Bacillus clarus</name>
    <dbReference type="NCBI Taxonomy" id="2338372"/>
    <lineage>
        <taxon>Bacteria</taxon>
        <taxon>Bacillati</taxon>
        <taxon>Bacillota</taxon>
        <taxon>Bacilli</taxon>
        <taxon>Bacillales</taxon>
        <taxon>Bacillaceae</taxon>
        <taxon>Bacillus</taxon>
        <taxon>Bacillus cereus group</taxon>
    </lineage>
</organism>
<dbReference type="PANTHER" id="PTHR46577">
    <property type="entry name" value="HTH-TYPE TRANSCRIPTIONAL REGULATORY PROTEIN GABR"/>
    <property type="match status" value="1"/>
</dbReference>
<evidence type="ECO:0000313" key="12">
    <source>
        <dbReference type="Proteomes" id="UP000029389"/>
    </source>
</evidence>
<dbReference type="InterPro" id="IPR015424">
    <property type="entry name" value="PyrdxlP-dep_Trfase"/>
</dbReference>
<dbReference type="EMBL" id="QVOD01000009">
    <property type="protein sequence ID" value="RFT67128.1"/>
    <property type="molecule type" value="Genomic_DNA"/>
</dbReference>
<keyword evidence="6" id="KW-0805">Transcription regulation</keyword>
<dbReference type="Gene3D" id="3.90.1150.10">
    <property type="entry name" value="Aspartate Aminotransferase, domain 1"/>
    <property type="match status" value="1"/>
</dbReference>
<dbReference type="SUPFAM" id="SSF46785">
    <property type="entry name" value="Winged helix' DNA-binding domain"/>
    <property type="match status" value="1"/>
</dbReference>
<evidence type="ECO:0000256" key="2">
    <source>
        <dbReference type="ARBA" id="ARBA00005384"/>
    </source>
</evidence>
<dbReference type="InterPro" id="IPR036390">
    <property type="entry name" value="WH_DNA-bd_sf"/>
</dbReference>
<evidence type="ECO:0000256" key="4">
    <source>
        <dbReference type="ARBA" id="ARBA00022679"/>
    </source>
</evidence>
<name>A0A090YSE5_9BACI</name>
<evidence type="ECO:0000313" key="10">
    <source>
        <dbReference type="EMBL" id="KFN01147.1"/>
    </source>
</evidence>
<keyword evidence="8" id="KW-0804">Transcription</keyword>
<evidence type="ECO:0000256" key="5">
    <source>
        <dbReference type="ARBA" id="ARBA00022898"/>
    </source>
</evidence>
<proteinExistence type="inferred from homology"/>
<comment type="caution">
    <text evidence="10">The sequence shown here is derived from an EMBL/GenBank/DDBJ whole genome shotgun (WGS) entry which is preliminary data.</text>
</comment>
<dbReference type="Proteomes" id="UP000029389">
    <property type="component" value="Unassembled WGS sequence"/>
</dbReference>
<keyword evidence="7" id="KW-0238">DNA-binding</keyword>
<dbReference type="Gene3D" id="1.10.10.10">
    <property type="entry name" value="Winged helix-like DNA-binding domain superfamily/Winged helix DNA-binding domain"/>
    <property type="match status" value="1"/>
</dbReference>
<dbReference type="GO" id="GO:0003700">
    <property type="term" value="F:DNA-binding transcription factor activity"/>
    <property type="evidence" value="ECO:0007669"/>
    <property type="project" value="InterPro"/>
</dbReference>
<evidence type="ECO:0000259" key="9">
    <source>
        <dbReference type="PROSITE" id="PS50949"/>
    </source>
</evidence>
<evidence type="ECO:0000256" key="6">
    <source>
        <dbReference type="ARBA" id="ARBA00023015"/>
    </source>
</evidence>
<dbReference type="GO" id="GO:0030170">
    <property type="term" value="F:pyridoxal phosphate binding"/>
    <property type="evidence" value="ECO:0007669"/>
    <property type="project" value="InterPro"/>
</dbReference>
<accession>A0A090YSE5</accession>
<dbReference type="PROSITE" id="PS50949">
    <property type="entry name" value="HTH_GNTR"/>
    <property type="match status" value="1"/>
</dbReference>
<dbReference type="CDD" id="cd00609">
    <property type="entry name" value="AAT_like"/>
    <property type="match status" value="1"/>
</dbReference>